<organism evidence="2 3">
    <name type="scientific">Malus domestica</name>
    <name type="common">Apple</name>
    <name type="synonym">Pyrus malus</name>
    <dbReference type="NCBI Taxonomy" id="3750"/>
    <lineage>
        <taxon>Eukaryota</taxon>
        <taxon>Viridiplantae</taxon>
        <taxon>Streptophyta</taxon>
        <taxon>Embryophyta</taxon>
        <taxon>Tracheophyta</taxon>
        <taxon>Spermatophyta</taxon>
        <taxon>Magnoliopsida</taxon>
        <taxon>eudicotyledons</taxon>
        <taxon>Gunneridae</taxon>
        <taxon>Pentapetalae</taxon>
        <taxon>rosids</taxon>
        <taxon>fabids</taxon>
        <taxon>Rosales</taxon>
        <taxon>Rosaceae</taxon>
        <taxon>Amygdaloideae</taxon>
        <taxon>Maleae</taxon>
        <taxon>Malus</taxon>
    </lineage>
</organism>
<sequence>MPPKRSKKYSGSSAGGESDGGQEFLQVWKDMTEQAPPPLPTLPPQVNEETKAMIAMREFKRQNPPIFKGEANPTIAEEWLEDIEKILDALKIEEANLRITLAVYQSSGKACGGNL</sequence>
<keyword evidence="3" id="KW-1185">Reference proteome</keyword>
<gene>
    <name evidence="2" type="ORF">DVH24_013878</name>
</gene>
<reference evidence="2 3" key="1">
    <citation type="submission" date="2018-10" db="EMBL/GenBank/DDBJ databases">
        <title>A high-quality apple genome assembly.</title>
        <authorList>
            <person name="Hu J."/>
        </authorList>
    </citation>
    <scope>NUCLEOTIDE SEQUENCE [LARGE SCALE GENOMIC DNA]</scope>
    <source>
        <strain evidence="3">cv. HFTH1</strain>
        <tissue evidence="2">Young leaf</tissue>
    </source>
</reference>
<comment type="caution">
    <text evidence="2">The sequence shown here is derived from an EMBL/GenBank/DDBJ whole genome shotgun (WGS) entry which is preliminary data.</text>
</comment>
<evidence type="ECO:0000256" key="1">
    <source>
        <dbReference type="SAM" id="MobiDB-lite"/>
    </source>
</evidence>
<proteinExistence type="predicted"/>
<dbReference type="AlphaFoldDB" id="A0A498JHZ3"/>
<dbReference type="EMBL" id="RDQH01000333">
    <property type="protein sequence ID" value="RXH93302.1"/>
    <property type="molecule type" value="Genomic_DNA"/>
</dbReference>
<name>A0A498JHZ3_MALDO</name>
<evidence type="ECO:0000313" key="3">
    <source>
        <dbReference type="Proteomes" id="UP000290289"/>
    </source>
</evidence>
<dbReference type="Proteomes" id="UP000290289">
    <property type="component" value="Chromosome 7"/>
</dbReference>
<feature type="region of interest" description="Disordered" evidence="1">
    <location>
        <begin position="1"/>
        <end position="24"/>
    </location>
</feature>
<evidence type="ECO:0000313" key="2">
    <source>
        <dbReference type="EMBL" id="RXH93302.1"/>
    </source>
</evidence>
<protein>
    <submittedName>
        <fullName evidence="2">Uncharacterized protein</fullName>
    </submittedName>
</protein>
<accession>A0A498JHZ3</accession>